<evidence type="ECO:0008006" key="3">
    <source>
        <dbReference type="Google" id="ProtNLM"/>
    </source>
</evidence>
<keyword evidence="2" id="KW-1185">Reference proteome</keyword>
<dbReference type="InterPro" id="IPR025503">
    <property type="entry name" value="DUF4391"/>
</dbReference>
<protein>
    <recommendedName>
        <fullName evidence="3">Methyl-accepting chemotaxis protein</fullName>
    </recommendedName>
</protein>
<organism evidence="1 2">
    <name type="scientific">Desulfoprunum benzoelyticum</name>
    <dbReference type="NCBI Taxonomy" id="1506996"/>
    <lineage>
        <taxon>Bacteria</taxon>
        <taxon>Pseudomonadati</taxon>
        <taxon>Thermodesulfobacteriota</taxon>
        <taxon>Desulfobulbia</taxon>
        <taxon>Desulfobulbales</taxon>
        <taxon>Desulfobulbaceae</taxon>
        <taxon>Desulfoprunum</taxon>
    </lineage>
</organism>
<accession>A0A840URI0</accession>
<evidence type="ECO:0000313" key="1">
    <source>
        <dbReference type="EMBL" id="MBB5348392.1"/>
    </source>
</evidence>
<comment type="caution">
    <text evidence="1">The sequence shown here is derived from an EMBL/GenBank/DDBJ whole genome shotgun (WGS) entry which is preliminary data.</text>
</comment>
<dbReference type="AlphaFoldDB" id="A0A840URI0"/>
<dbReference type="Proteomes" id="UP000539642">
    <property type="component" value="Unassembled WGS sequence"/>
</dbReference>
<dbReference type="EMBL" id="JACHEO010000011">
    <property type="protein sequence ID" value="MBB5348392.1"/>
    <property type="molecule type" value="Genomic_DNA"/>
</dbReference>
<reference evidence="1 2" key="1">
    <citation type="submission" date="2020-08" db="EMBL/GenBank/DDBJ databases">
        <title>Genomic Encyclopedia of Type Strains, Phase IV (KMG-IV): sequencing the most valuable type-strain genomes for metagenomic binning, comparative biology and taxonomic classification.</title>
        <authorList>
            <person name="Goeker M."/>
        </authorList>
    </citation>
    <scope>NUCLEOTIDE SEQUENCE [LARGE SCALE GENOMIC DNA]</scope>
    <source>
        <strain evidence="1 2">DSM 28570</strain>
    </source>
</reference>
<dbReference type="RefSeq" id="WP_183351088.1">
    <property type="nucleotide sequence ID" value="NZ_JACHEO010000011.1"/>
</dbReference>
<gene>
    <name evidence="1" type="ORF">HNQ81_002127</name>
</gene>
<sequence length="220" mass="25397">MNALYSFPKAAAFGRMVAKGKIYEHTTPTKKVKEQFITQIEKITWAYKLSPATINLPASAGVEEIQVFSVRLRTGELAHEVLLTIDKAIPSPILFELQFNGKTRYVGAYKRPNEADKNKWVVSSYFQSTWMDDDIERVNLPVVLYMGALYQALLTAMSPLKLREDETLSNLVARVDLLRTKERDAQQLEKRMKIEKQFNRRVEMNRALNELKKEIENLKD</sequence>
<proteinExistence type="predicted"/>
<name>A0A840URI0_9BACT</name>
<dbReference type="Pfam" id="PF14335">
    <property type="entry name" value="DUF4391"/>
    <property type="match status" value="1"/>
</dbReference>
<evidence type="ECO:0000313" key="2">
    <source>
        <dbReference type="Proteomes" id="UP000539642"/>
    </source>
</evidence>